<gene>
    <name evidence="6" type="ORF">SAMN05216557_101131</name>
</gene>
<feature type="compositionally biased region" description="Low complexity" evidence="3">
    <location>
        <begin position="1"/>
        <end position="10"/>
    </location>
</feature>
<evidence type="ECO:0000259" key="5">
    <source>
        <dbReference type="Pfam" id="PF02397"/>
    </source>
</evidence>
<proteinExistence type="inferred from homology"/>
<comment type="similarity">
    <text evidence="1">Belongs to the bacterial sugar transferase family.</text>
</comment>
<accession>A0A1G7EX33</accession>
<evidence type="ECO:0000313" key="7">
    <source>
        <dbReference type="Proteomes" id="UP000323502"/>
    </source>
</evidence>
<feature type="transmembrane region" description="Helical" evidence="4">
    <location>
        <begin position="29"/>
        <end position="51"/>
    </location>
</feature>
<keyword evidence="4" id="KW-0472">Membrane</keyword>
<evidence type="ECO:0000256" key="4">
    <source>
        <dbReference type="SAM" id="Phobius"/>
    </source>
</evidence>
<dbReference type="PANTHER" id="PTHR30576:SF0">
    <property type="entry name" value="UNDECAPRENYL-PHOSPHATE N-ACETYLGALACTOSAMINYL 1-PHOSPHATE TRANSFERASE-RELATED"/>
    <property type="match status" value="1"/>
</dbReference>
<dbReference type="AlphaFoldDB" id="A0A1G7EX33"/>
<dbReference type="InterPro" id="IPR003362">
    <property type="entry name" value="Bact_transf"/>
</dbReference>
<dbReference type="Proteomes" id="UP000323502">
    <property type="component" value="Unassembled WGS sequence"/>
</dbReference>
<keyword evidence="7" id="KW-1185">Reference proteome</keyword>
<dbReference type="EMBL" id="FNBI01000001">
    <property type="protein sequence ID" value="SDE68006.1"/>
    <property type="molecule type" value="Genomic_DNA"/>
</dbReference>
<keyword evidence="6" id="KW-0808">Transferase</keyword>
<feature type="transmembrane region" description="Helical" evidence="4">
    <location>
        <begin position="276"/>
        <end position="297"/>
    </location>
</feature>
<evidence type="ECO:0000256" key="1">
    <source>
        <dbReference type="ARBA" id="ARBA00006464"/>
    </source>
</evidence>
<feature type="transmembrane region" description="Helical" evidence="4">
    <location>
        <begin position="63"/>
        <end position="83"/>
    </location>
</feature>
<feature type="region of interest" description="Disordered" evidence="3">
    <location>
        <begin position="1"/>
        <end position="20"/>
    </location>
</feature>
<feature type="transmembrane region" description="Helical" evidence="4">
    <location>
        <begin position="126"/>
        <end position="147"/>
    </location>
</feature>
<organism evidence="6 7">
    <name type="scientific">Sphingomonas carotinifaciens</name>
    <dbReference type="NCBI Taxonomy" id="1166323"/>
    <lineage>
        <taxon>Bacteria</taxon>
        <taxon>Pseudomonadati</taxon>
        <taxon>Pseudomonadota</taxon>
        <taxon>Alphaproteobacteria</taxon>
        <taxon>Sphingomonadales</taxon>
        <taxon>Sphingomonadaceae</taxon>
        <taxon>Sphingomonas</taxon>
    </lineage>
</organism>
<feature type="domain" description="Bacterial sugar transferase" evidence="5">
    <location>
        <begin position="271"/>
        <end position="459"/>
    </location>
</feature>
<dbReference type="GO" id="GO:0016780">
    <property type="term" value="F:phosphotransferase activity, for other substituted phosphate groups"/>
    <property type="evidence" value="ECO:0007669"/>
    <property type="project" value="TreeGrafter"/>
</dbReference>
<dbReference type="PANTHER" id="PTHR30576">
    <property type="entry name" value="COLANIC BIOSYNTHESIS UDP-GLUCOSE LIPID CARRIER TRANSFERASE"/>
    <property type="match status" value="1"/>
</dbReference>
<keyword evidence="2" id="KW-0270">Exopolysaccharide synthesis</keyword>
<dbReference type="Pfam" id="PF02397">
    <property type="entry name" value="Bac_transf"/>
    <property type="match status" value="1"/>
</dbReference>
<feature type="transmembrane region" description="Helical" evidence="4">
    <location>
        <begin position="95"/>
        <end position="120"/>
    </location>
</feature>
<keyword evidence="4" id="KW-0812">Transmembrane</keyword>
<dbReference type="GO" id="GO:0000271">
    <property type="term" value="P:polysaccharide biosynthetic process"/>
    <property type="evidence" value="ECO:0007669"/>
    <property type="project" value="UniProtKB-KW"/>
</dbReference>
<keyword evidence="4" id="KW-1133">Transmembrane helix</keyword>
<name>A0A1G7EX33_9SPHN</name>
<evidence type="ECO:0000313" key="6">
    <source>
        <dbReference type="EMBL" id="SDE68006.1"/>
    </source>
</evidence>
<reference evidence="6 7" key="1">
    <citation type="submission" date="2016-10" db="EMBL/GenBank/DDBJ databases">
        <authorList>
            <person name="Varghese N."/>
            <person name="Submissions S."/>
        </authorList>
    </citation>
    <scope>NUCLEOTIDE SEQUENCE [LARGE SCALE GENOMIC DNA]</scope>
    <source>
        <strain evidence="6 7">S7-754</strain>
    </source>
</reference>
<evidence type="ECO:0000256" key="2">
    <source>
        <dbReference type="ARBA" id="ARBA00023169"/>
    </source>
</evidence>
<sequence length="464" mass="51218">MTHHAQQAFPAAPPPQASRWQPPAATLRARVFCGLVALDAACLVLGFALAAWAREAQPGTTHWAFIVAAVLPLYMFTAFYMHAYDARNLQEPSRAAIKGVQTAAVAVCAVILVAFCFRATDHFPRLVVSIGTAATLVMVAISRYLFVRNMPALVGGRPFNVMLLHDGRVPLPTHDFSMILNAADGFDPDRHDPMMYDRLAETLSGADRVIVACAPEQRTAWAHALKGANVQAEMFLPELETLAPLGASSYAKTPTVIVAAGPLGLFERFVKRVFDITLSLAAILLLAPLLAMAALAIKYDSPGPVLFKQVRIGRANRMFRIWKFRSMRVEGCDSAGARSASRDDDRITRIGAILRKTSVDELPQLFNVLKGDMSIVGPRPHALGSRAAEKLFWEVDGRYWHRHAAKPGLTGLAQVRGYRGATIIEDDLKNRLQADLEYLERWSIWRDLKIIAMTFRVVLHRNAF</sequence>
<protein>
    <submittedName>
        <fullName evidence="6">Sugar transferase involved in LPS biosynthesis (Colanic, teichoic acid)</fullName>
    </submittedName>
</protein>
<dbReference type="RefSeq" id="WP_235903824.1">
    <property type="nucleotide sequence ID" value="NZ_FNBI01000001.1"/>
</dbReference>
<evidence type="ECO:0000256" key="3">
    <source>
        <dbReference type="SAM" id="MobiDB-lite"/>
    </source>
</evidence>